<proteinExistence type="predicted"/>
<sequence length="644" mass="69691">MFNRIIASTRPHFADIAKLSVRDTELVFATGILMCTLCWHVGHPIAASVIAVTLLTNETLLRLMFSRKLWFASFGQSQTIGLALILHSINAAAYALPAVYLAGDPSFARKITGLMLAMGIQVYIANTWSTVPVFVYALLLPSIAILSLSFLQLATTQPVPSSMTHWAIAVGALFLFIYSAVDTLRQHLQTQLAMFAAQHDAAARLAELEDSLRLDTLTKLLNRPAFDRALNIMLEDRAAGTGEVAVFLVDLDSFKPINDTYSHAAGDQVLIETARRLQSRVGQMGIVGRLGGDEFVCAVQDLSGTDDAMEFARTLSALISRPIRWAQRQLKIGASIGVTMTGDGQSSPPANVPALCSAADQAMFMSKSSPNKGPILYQTHLFAPRMSPDDKQILVDSIANETILPFYQPKIHLPTGQIIGFEALARWNHPTLGTRGPSEFLDQINELGLQGDFMTSMATQVVRDIETLLGRGYDPGQVSLNLSEVTLATHSGRQDLHRIIAANPTAAQHLTLEITEDVFIARAADAIQASIASFHDLGVRISLDDFGTGFASFHHLRQLDFDELKIDTSFVAGLGHDSTSEVLVRGFLNIASGLGVSVIAEGVETDAQSQDLINMGCVVAQGYLFSPAVPFAQATDLLTDQKTA</sequence>
<dbReference type="InterPro" id="IPR000160">
    <property type="entry name" value="GGDEF_dom"/>
</dbReference>
<dbReference type="RefSeq" id="WP_015500903.1">
    <property type="nucleotide sequence ID" value="NC_020911.1"/>
</dbReference>
<keyword evidence="1" id="KW-1133">Transmembrane helix</keyword>
<dbReference type="InterPro" id="IPR001633">
    <property type="entry name" value="EAL_dom"/>
</dbReference>
<dbReference type="OrthoDB" id="9814202at2"/>
<dbReference type="Pfam" id="PF00563">
    <property type="entry name" value="EAL"/>
    <property type="match status" value="1"/>
</dbReference>
<dbReference type="PANTHER" id="PTHR44757:SF2">
    <property type="entry name" value="BIOFILM ARCHITECTURE MAINTENANCE PROTEIN MBAA"/>
    <property type="match status" value="1"/>
</dbReference>
<dbReference type="AlphaFoldDB" id="M9RGK1"/>
<dbReference type="Proteomes" id="UP000005307">
    <property type="component" value="Chromosome"/>
</dbReference>
<dbReference type="SMART" id="SM00052">
    <property type="entry name" value="EAL"/>
    <property type="match status" value="1"/>
</dbReference>
<dbReference type="Gene3D" id="3.30.70.270">
    <property type="match status" value="1"/>
</dbReference>
<dbReference type="KEGG" id="oat:OAN307_c34400"/>
<dbReference type="PROSITE" id="PS50883">
    <property type="entry name" value="EAL"/>
    <property type="match status" value="1"/>
</dbReference>
<feature type="transmembrane region" description="Helical" evidence="1">
    <location>
        <begin position="75"/>
        <end position="95"/>
    </location>
</feature>
<dbReference type="InterPro" id="IPR052155">
    <property type="entry name" value="Biofilm_reg_signaling"/>
</dbReference>
<dbReference type="CDD" id="cd01949">
    <property type="entry name" value="GGDEF"/>
    <property type="match status" value="1"/>
</dbReference>
<keyword evidence="1" id="KW-0472">Membrane</keyword>
<feature type="transmembrane region" description="Helical" evidence="1">
    <location>
        <begin position="163"/>
        <end position="181"/>
    </location>
</feature>
<dbReference type="SMART" id="SM00267">
    <property type="entry name" value="GGDEF"/>
    <property type="match status" value="1"/>
</dbReference>
<dbReference type="HOGENOM" id="CLU_000445_70_50_5"/>
<evidence type="ECO:0000313" key="4">
    <source>
        <dbReference type="EMBL" id="AGI68930.1"/>
    </source>
</evidence>
<keyword evidence="5" id="KW-1185">Reference proteome</keyword>
<dbReference type="PROSITE" id="PS50887">
    <property type="entry name" value="GGDEF"/>
    <property type="match status" value="1"/>
</dbReference>
<dbReference type="CDD" id="cd01948">
    <property type="entry name" value="EAL"/>
    <property type="match status" value="1"/>
</dbReference>
<dbReference type="STRING" id="391626.OAN307_c34400"/>
<organism evidence="4 5">
    <name type="scientific">Octadecabacter antarcticus 307</name>
    <dbReference type="NCBI Taxonomy" id="391626"/>
    <lineage>
        <taxon>Bacteria</taxon>
        <taxon>Pseudomonadati</taxon>
        <taxon>Pseudomonadota</taxon>
        <taxon>Alphaproteobacteria</taxon>
        <taxon>Rhodobacterales</taxon>
        <taxon>Roseobacteraceae</taxon>
        <taxon>Octadecabacter</taxon>
    </lineage>
</organism>
<dbReference type="Gene3D" id="3.20.20.450">
    <property type="entry name" value="EAL domain"/>
    <property type="match status" value="1"/>
</dbReference>
<dbReference type="SUPFAM" id="SSF141868">
    <property type="entry name" value="EAL domain-like"/>
    <property type="match status" value="1"/>
</dbReference>
<keyword evidence="1" id="KW-0812">Transmembrane</keyword>
<dbReference type="PANTHER" id="PTHR44757">
    <property type="entry name" value="DIGUANYLATE CYCLASE DGCP"/>
    <property type="match status" value="1"/>
</dbReference>
<feature type="domain" description="GGDEF" evidence="3">
    <location>
        <begin position="242"/>
        <end position="380"/>
    </location>
</feature>
<dbReference type="SUPFAM" id="SSF55073">
    <property type="entry name" value="Nucleotide cyclase"/>
    <property type="match status" value="1"/>
</dbReference>
<accession>M9RGK1</accession>
<evidence type="ECO:0000259" key="2">
    <source>
        <dbReference type="PROSITE" id="PS50883"/>
    </source>
</evidence>
<feature type="transmembrane region" description="Helical" evidence="1">
    <location>
        <begin position="131"/>
        <end position="151"/>
    </location>
</feature>
<evidence type="ECO:0000259" key="3">
    <source>
        <dbReference type="PROSITE" id="PS50887"/>
    </source>
</evidence>
<reference evidence="4 5" key="1">
    <citation type="journal article" date="2013" name="PLoS ONE">
        <title>Poles Apart: Arctic and Antarctic Octadecabacter strains Share High Genome Plasticity and a New Type of Xanthorhodopsin.</title>
        <authorList>
            <person name="Vollmers J."/>
            <person name="Voget S."/>
            <person name="Dietrich S."/>
            <person name="Gollnow K."/>
            <person name="Smits M."/>
            <person name="Meyer K."/>
            <person name="Brinkhoff T."/>
            <person name="Simon M."/>
            <person name="Daniel R."/>
        </authorList>
    </citation>
    <scope>NUCLEOTIDE SEQUENCE [LARGE SCALE GENOMIC DNA]</scope>
    <source>
        <strain evidence="4 5">307</strain>
    </source>
</reference>
<dbReference type="eggNOG" id="COG2200">
    <property type="taxonomic scope" value="Bacteria"/>
</dbReference>
<name>M9RGK1_9RHOB</name>
<feature type="domain" description="EAL" evidence="2">
    <location>
        <begin position="387"/>
        <end position="642"/>
    </location>
</feature>
<evidence type="ECO:0000256" key="1">
    <source>
        <dbReference type="SAM" id="Phobius"/>
    </source>
</evidence>
<dbReference type="InterPro" id="IPR029787">
    <property type="entry name" value="Nucleotide_cyclase"/>
</dbReference>
<evidence type="ECO:0000313" key="5">
    <source>
        <dbReference type="Proteomes" id="UP000005307"/>
    </source>
</evidence>
<feature type="transmembrane region" description="Helical" evidence="1">
    <location>
        <begin position="26"/>
        <end position="55"/>
    </location>
</feature>
<protein>
    <submittedName>
        <fullName evidence="4">Putative signaling protein</fullName>
    </submittedName>
</protein>
<dbReference type="Pfam" id="PF00990">
    <property type="entry name" value="GGDEF"/>
    <property type="match status" value="1"/>
</dbReference>
<dbReference type="NCBIfam" id="TIGR00254">
    <property type="entry name" value="GGDEF"/>
    <property type="match status" value="1"/>
</dbReference>
<dbReference type="EMBL" id="CP003740">
    <property type="protein sequence ID" value="AGI68930.1"/>
    <property type="molecule type" value="Genomic_DNA"/>
</dbReference>
<gene>
    <name evidence="4" type="ORF">OAN307_c34400</name>
</gene>
<dbReference type="InterPro" id="IPR035919">
    <property type="entry name" value="EAL_sf"/>
</dbReference>
<dbReference type="InterPro" id="IPR043128">
    <property type="entry name" value="Rev_trsase/Diguanyl_cyclase"/>
</dbReference>